<organism evidence="1 2">
    <name type="scientific">Paspalum notatum var. saurae</name>
    <dbReference type="NCBI Taxonomy" id="547442"/>
    <lineage>
        <taxon>Eukaryota</taxon>
        <taxon>Viridiplantae</taxon>
        <taxon>Streptophyta</taxon>
        <taxon>Embryophyta</taxon>
        <taxon>Tracheophyta</taxon>
        <taxon>Spermatophyta</taxon>
        <taxon>Magnoliopsida</taxon>
        <taxon>Liliopsida</taxon>
        <taxon>Poales</taxon>
        <taxon>Poaceae</taxon>
        <taxon>PACMAD clade</taxon>
        <taxon>Panicoideae</taxon>
        <taxon>Andropogonodae</taxon>
        <taxon>Paspaleae</taxon>
        <taxon>Paspalinae</taxon>
        <taxon>Paspalum</taxon>
    </lineage>
</organism>
<accession>A0AAQ3TZ86</accession>
<protein>
    <submittedName>
        <fullName evidence="1">Uncharacterized protein</fullName>
    </submittedName>
</protein>
<reference evidence="1 2" key="1">
    <citation type="submission" date="2024-02" db="EMBL/GenBank/DDBJ databases">
        <title>High-quality chromosome-scale genome assembly of Pensacola bahiagrass (Paspalum notatum Flugge var. saurae).</title>
        <authorList>
            <person name="Vega J.M."/>
            <person name="Podio M."/>
            <person name="Orjuela J."/>
            <person name="Siena L.A."/>
            <person name="Pessino S.C."/>
            <person name="Combes M.C."/>
            <person name="Mariac C."/>
            <person name="Albertini E."/>
            <person name="Pupilli F."/>
            <person name="Ortiz J.P.A."/>
            <person name="Leblanc O."/>
        </authorList>
    </citation>
    <scope>NUCLEOTIDE SEQUENCE [LARGE SCALE GENOMIC DNA]</scope>
    <source>
        <strain evidence="1">R1</strain>
        <tissue evidence="1">Leaf</tissue>
    </source>
</reference>
<dbReference type="AlphaFoldDB" id="A0AAQ3TZ86"/>
<evidence type="ECO:0000313" key="1">
    <source>
        <dbReference type="EMBL" id="WVZ81369.1"/>
    </source>
</evidence>
<dbReference type="EMBL" id="CP144750">
    <property type="protein sequence ID" value="WVZ81369.1"/>
    <property type="molecule type" value="Genomic_DNA"/>
</dbReference>
<sequence length="245" mass="25626">MAHPGRAACRLGEAGGRSAAALVDGAAAAEQRHHAGPAMALASPPSLPAPVLATEPAYGLGACWHGEAGGRSAAAPVEGSGATPYLPQRTVAAAPWLLFLALALHKEDKAEDQCLACHLRGRCLKFIVGVNAALSLVGAALDAHAAPILVSFLLDPSTICEYSEKSVASKLRQEVKPQNWCSTLLLELQADAGSDNCLQAGPPSHHWLCVLVHQSSSCIWVMKYLSQTAAHVMFSLDAKEWGKTL</sequence>
<evidence type="ECO:0000313" key="2">
    <source>
        <dbReference type="Proteomes" id="UP001341281"/>
    </source>
</evidence>
<keyword evidence="2" id="KW-1185">Reference proteome</keyword>
<proteinExistence type="predicted"/>
<dbReference type="Proteomes" id="UP001341281">
    <property type="component" value="Chromosome 06"/>
</dbReference>
<name>A0AAQ3TZ86_PASNO</name>
<gene>
    <name evidence="1" type="ORF">U9M48_028755</name>
</gene>